<reference evidence="2 3" key="1">
    <citation type="submission" date="2023-10" db="EMBL/GenBank/DDBJ databases">
        <title>Marimonas sp. nov. isolated from tidal mud flat.</title>
        <authorList>
            <person name="Jaincy N.J."/>
            <person name="Srinivasan S."/>
            <person name="Lee S.-S."/>
        </authorList>
    </citation>
    <scope>NUCLEOTIDE SEQUENCE [LARGE SCALE GENOMIC DNA]</scope>
    <source>
        <strain evidence="2 3">MJ-SS3</strain>
    </source>
</reference>
<comment type="caution">
    <text evidence="2">The sequence shown here is derived from an EMBL/GenBank/DDBJ whole genome shotgun (WGS) entry which is preliminary data.</text>
</comment>
<keyword evidence="1" id="KW-0812">Transmembrane</keyword>
<protein>
    <recommendedName>
        <fullName evidence="4">tRNA_anti-like</fullName>
    </recommendedName>
</protein>
<evidence type="ECO:0000256" key="1">
    <source>
        <dbReference type="SAM" id="Phobius"/>
    </source>
</evidence>
<feature type="transmembrane region" description="Helical" evidence="1">
    <location>
        <begin position="6"/>
        <end position="23"/>
    </location>
</feature>
<gene>
    <name evidence="2" type="ORF">RXV94_09675</name>
</gene>
<dbReference type="Pfam" id="PF12869">
    <property type="entry name" value="tRNA_anti-like"/>
    <property type="match status" value="1"/>
</dbReference>
<evidence type="ECO:0000313" key="3">
    <source>
        <dbReference type="Proteomes" id="UP001268651"/>
    </source>
</evidence>
<organism evidence="2 3">
    <name type="scientific">Gilvirhabdus luticola</name>
    <dbReference type="NCBI Taxonomy" id="3079858"/>
    <lineage>
        <taxon>Bacteria</taxon>
        <taxon>Pseudomonadati</taxon>
        <taxon>Bacteroidota</taxon>
        <taxon>Flavobacteriia</taxon>
        <taxon>Flavobacteriales</taxon>
        <taxon>Flavobacteriaceae</taxon>
        <taxon>Gilvirhabdus</taxon>
    </lineage>
</organism>
<proteinExistence type="predicted"/>
<dbReference type="EMBL" id="JAWHTF010000005">
    <property type="protein sequence ID" value="MDU8886428.1"/>
    <property type="molecule type" value="Genomic_DNA"/>
</dbReference>
<dbReference type="Proteomes" id="UP001268651">
    <property type="component" value="Unassembled WGS sequence"/>
</dbReference>
<keyword evidence="1" id="KW-0472">Membrane</keyword>
<keyword evidence="1" id="KW-1133">Transmembrane helix</keyword>
<evidence type="ECO:0008006" key="4">
    <source>
        <dbReference type="Google" id="ProtNLM"/>
    </source>
</evidence>
<name>A0ABU3U7P2_9FLAO</name>
<sequence length="126" mass="14379">MKKKVFIFIITVIVVIIAYNYVYQDHRNIQKEKAEFVVSATEISNEYSNNSEEASSKYLNKTIEISGQITKLNENDIVLDSKIFCQFVSTINSKVQEGDMVKIKGRCIGFDDLLGELKLDQCSIIE</sequence>
<dbReference type="InterPro" id="IPR024422">
    <property type="entry name" value="Protein_unknown_function_OB"/>
</dbReference>
<keyword evidence="3" id="KW-1185">Reference proteome</keyword>
<dbReference type="RefSeq" id="WP_316662463.1">
    <property type="nucleotide sequence ID" value="NZ_JAWHTF010000005.1"/>
</dbReference>
<evidence type="ECO:0000313" key="2">
    <source>
        <dbReference type="EMBL" id="MDU8886428.1"/>
    </source>
</evidence>
<accession>A0ABU3U7P2</accession>